<evidence type="ECO:0000256" key="1">
    <source>
        <dbReference type="SAM" id="MobiDB-lite"/>
    </source>
</evidence>
<sequence>METATNYGSWPRQRPRRRGDRSNRERLDDDARPGLHWRAIPVRGREQDSKRAYLCSLLLHQARKFKDNCRFVVESITCSGSGIFALLFCISAACVLLRVRPYRKAGRRQL</sequence>
<proteinExistence type="predicted"/>
<dbReference type="Proteomes" id="UP000655225">
    <property type="component" value="Unassembled WGS sequence"/>
</dbReference>
<dbReference type="EMBL" id="JABCRI010000025">
    <property type="protein sequence ID" value="KAF8376875.1"/>
    <property type="molecule type" value="Genomic_DNA"/>
</dbReference>
<reference evidence="4 5" key="1">
    <citation type="submission" date="2020-04" db="EMBL/GenBank/DDBJ databases">
        <title>Plant Genome Project.</title>
        <authorList>
            <person name="Zhang R.-G."/>
        </authorList>
    </citation>
    <scope>NUCLEOTIDE SEQUENCE [LARGE SCALE GENOMIC DNA]</scope>
    <source>
        <strain evidence="4">YNK0</strain>
        <tissue evidence="4">Leaf</tissue>
    </source>
</reference>
<keyword evidence="5" id="KW-1185">Reference proteome</keyword>
<evidence type="ECO:0000313" key="4">
    <source>
        <dbReference type="EMBL" id="KAF8376875.1"/>
    </source>
</evidence>
<evidence type="ECO:0000313" key="5">
    <source>
        <dbReference type="Proteomes" id="UP000655225"/>
    </source>
</evidence>
<evidence type="ECO:0000256" key="2">
    <source>
        <dbReference type="SAM" id="Phobius"/>
    </source>
</evidence>
<feature type="compositionally biased region" description="Basic and acidic residues" evidence="1">
    <location>
        <begin position="20"/>
        <end position="29"/>
    </location>
</feature>
<accession>A0A834YC46</accession>
<feature type="region of interest" description="Disordered" evidence="1">
    <location>
        <begin position="1"/>
        <end position="29"/>
    </location>
</feature>
<protein>
    <submittedName>
        <fullName evidence="4">Uncharacterized protein</fullName>
    </submittedName>
</protein>
<organism evidence="4 5">
    <name type="scientific">Tetracentron sinense</name>
    <name type="common">Spur-leaf</name>
    <dbReference type="NCBI Taxonomy" id="13715"/>
    <lineage>
        <taxon>Eukaryota</taxon>
        <taxon>Viridiplantae</taxon>
        <taxon>Streptophyta</taxon>
        <taxon>Embryophyta</taxon>
        <taxon>Tracheophyta</taxon>
        <taxon>Spermatophyta</taxon>
        <taxon>Magnoliopsida</taxon>
        <taxon>Trochodendrales</taxon>
        <taxon>Trochodendraceae</taxon>
        <taxon>Tetracentron</taxon>
    </lineage>
</organism>
<geneLocation type="mitochondrion" evidence="4"/>
<dbReference type="EMBL" id="JABCRI010001121">
    <property type="protein sequence ID" value="KAF8364941.1"/>
    <property type="molecule type" value="Genomic_DNA"/>
</dbReference>
<evidence type="ECO:0000313" key="3">
    <source>
        <dbReference type="EMBL" id="KAF8364941.1"/>
    </source>
</evidence>
<keyword evidence="2" id="KW-0472">Membrane</keyword>
<keyword evidence="2" id="KW-0812">Transmembrane</keyword>
<keyword evidence="4" id="KW-0496">Mitochondrion</keyword>
<gene>
    <name evidence="4" type="ORF">HHK36_031379</name>
    <name evidence="3" type="ORF">HHK36_033019</name>
</gene>
<name>A0A834YC46_TETSI</name>
<dbReference type="OrthoDB" id="1983185at2759"/>
<keyword evidence="2" id="KW-1133">Transmembrane helix</keyword>
<dbReference type="AlphaFoldDB" id="A0A834YC46"/>
<comment type="caution">
    <text evidence="4">The sequence shown here is derived from an EMBL/GenBank/DDBJ whole genome shotgun (WGS) entry which is preliminary data.</text>
</comment>
<feature type="transmembrane region" description="Helical" evidence="2">
    <location>
        <begin position="79"/>
        <end position="99"/>
    </location>
</feature>